<accession>A0A1I6BM17</accession>
<gene>
    <name evidence="2" type="ORF">SAMN05421854_1321</name>
</gene>
<name>A0A1I6BM17_9PSEU</name>
<feature type="compositionally biased region" description="Basic and acidic residues" evidence="1">
    <location>
        <begin position="81"/>
        <end position="90"/>
    </location>
</feature>
<proteinExistence type="predicted"/>
<evidence type="ECO:0000313" key="3">
    <source>
        <dbReference type="Proteomes" id="UP000199137"/>
    </source>
</evidence>
<sequence>MAWERVALVCGAWGGARSPAQGGGCSPTGSEATDAVGGRHPDRRARAAQRRSAWHRNADPEDRPQAVRTGERSAGAGLRGEGVRMTDDRGAAPPPRKRYSFDAAGTEHVASQFEGHAIEGTRASGVARVVAVTRSPASDFASGNNAETFRNSGSALVASLRSRVE</sequence>
<dbReference type="EMBL" id="FOWC01000032">
    <property type="protein sequence ID" value="SFQ81951.1"/>
    <property type="molecule type" value="Genomic_DNA"/>
</dbReference>
<protein>
    <submittedName>
        <fullName evidence="2">Uncharacterized protein</fullName>
    </submittedName>
</protein>
<dbReference type="Proteomes" id="UP000199137">
    <property type="component" value="Unassembled WGS sequence"/>
</dbReference>
<feature type="compositionally biased region" description="Basic residues" evidence="1">
    <location>
        <begin position="41"/>
        <end position="54"/>
    </location>
</feature>
<evidence type="ECO:0000256" key="1">
    <source>
        <dbReference type="SAM" id="MobiDB-lite"/>
    </source>
</evidence>
<feature type="non-terminal residue" evidence="2">
    <location>
        <position position="165"/>
    </location>
</feature>
<feature type="region of interest" description="Disordered" evidence="1">
    <location>
        <begin position="14"/>
        <end position="96"/>
    </location>
</feature>
<organism evidence="2 3">
    <name type="scientific">Amycolatopsis rubida</name>
    <dbReference type="NCBI Taxonomy" id="112413"/>
    <lineage>
        <taxon>Bacteria</taxon>
        <taxon>Bacillati</taxon>
        <taxon>Actinomycetota</taxon>
        <taxon>Actinomycetes</taxon>
        <taxon>Pseudonocardiales</taxon>
        <taxon>Pseudonocardiaceae</taxon>
        <taxon>Amycolatopsis</taxon>
    </lineage>
</organism>
<feature type="compositionally biased region" description="Basic and acidic residues" evidence="1">
    <location>
        <begin position="56"/>
        <end position="71"/>
    </location>
</feature>
<evidence type="ECO:0000313" key="2">
    <source>
        <dbReference type="EMBL" id="SFQ81951.1"/>
    </source>
</evidence>
<dbReference type="AlphaFoldDB" id="A0A1I6BM17"/>
<reference evidence="2 3" key="1">
    <citation type="submission" date="2016-10" db="EMBL/GenBank/DDBJ databases">
        <authorList>
            <person name="de Groot N.N."/>
        </authorList>
    </citation>
    <scope>NUCLEOTIDE SEQUENCE [LARGE SCALE GENOMIC DNA]</scope>
    <source>
        <strain evidence="2 3">DSM 44637</strain>
    </source>
</reference>